<dbReference type="EC" id="2.7.13.3" evidence="3"/>
<dbReference type="Pfam" id="PF02518">
    <property type="entry name" value="HATPase_c"/>
    <property type="match status" value="1"/>
</dbReference>
<evidence type="ECO:0000256" key="12">
    <source>
        <dbReference type="SAM" id="Phobius"/>
    </source>
</evidence>
<evidence type="ECO:0000256" key="10">
    <source>
        <dbReference type="ARBA" id="ARBA00023136"/>
    </source>
</evidence>
<dbReference type="Proteomes" id="UP001500957">
    <property type="component" value="Unassembled WGS sequence"/>
</dbReference>
<dbReference type="PANTHER" id="PTHR45436">
    <property type="entry name" value="SENSOR HISTIDINE KINASE YKOH"/>
    <property type="match status" value="1"/>
</dbReference>
<feature type="transmembrane region" description="Helical" evidence="12">
    <location>
        <begin position="202"/>
        <end position="220"/>
    </location>
</feature>
<keyword evidence="7 15" id="KW-0418">Kinase</keyword>
<proteinExistence type="predicted"/>
<keyword evidence="16" id="KW-1185">Reference proteome</keyword>
<evidence type="ECO:0000259" key="14">
    <source>
        <dbReference type="PROSITE" id="PS50885"/>
    </source>
</evidence>
<dbReference type="InterPro" id="IPR036097">
    <property type="entry name" value="HisK_dim/P_sf"/>
</dbReference>
<dbReference type="SUPFAM" id="SSF47384">
    <property type="entry name" value="Homodimeric domain of signal transducing histidine kinase"/>
    <property type="match status" value="1"/>
</dbReference>
<gene>
    <name evidence="15" type="ORF">GCM10009547_13600</name>
</gene>
<comment type="subcellular location">
    <subcellularLocation>
        <location evidence="2">Cell membrane</location>
    </subcellularLocation>
</comment>
<comment type="catalytic activity">
    <reaction evidence="1">
        <text>ATP + protein L-histidine = ADP + protein N-phospho-L-histidine.</text>
        <dbReference type="EC" id="2.7.13.3"/>
    </reaction>
</comment>
<evidence type="ECO:0000256" key="6">
    <source>
        <dbReference type="ARBA" id="ARBA00022692"/>
    </source>
</evidence>
<feature type="domain" description="Histidine kinase" evidence="13">
    <location>
        <begin position="282"/>
        <end position="489"/>
    </location>
</feature>
<evidence type="ECO:0000256" key="8">
    <source>
        <dbReference type="ARBA" id="ARBA00022989"/>
    </source>
</evidence>
<evidence type="ECO:0000256" key="4">
    <source>
        <dbReference type="ARBA" id="ARBA00022553"/>
    </source>
</evidence>
<evidence type="ECO:0000313" key="16">
    <source>
        <dbReference type="Proteomes" id="UP001500957"/>
    </source>
</evidence>
<dbReference type="CDD" id="cd06225">
    <property type="entry name" value="HAMP"/>
    <property type="match status" value="1"/>
</dbReference>
<dbReference type="EMBL" id="BAAAHE010000009">
    <property type="protein sequence ID" value="GAA0612945.1"/>
    <property type="molecule type" value="Genomic_DNA"/>
</dbReference>
<evidence type="ECO:0000259" key="13">
    <source>
        <dbReference type="PROSITE" id="PS50109"/>
    </source>
</evidence>
<dbReference type="PRINTS" id="PR00344">
    <property type="entry name" value="BCTRLSENSOR"/>
</dbReference>
<dbReference type="InterPro" id="IPR003594">
    <property type="entry name" value="HATPase_dom"/>
</dbReference>
<evidence type="ECO:0000313" key="15">
    <source>
        <dbReference type="EMBL" id="GAA0612945.1"/>
    </source>
</evidence>
<keyword evidence="4" id="KW-0597">Phosphoprotein</keyword>
<evidence type="ECO:0000256" key="5">
    <source>
        <dbReference type="ARBA" id="ARBA00022679"/>
    </source>
</evidence>
<feature type="transmembrane region" description="Helical" evidence="12">
    <location>
        <begin position="35"/>
        <end position="57"/>
    </location>
</feature>
<dbReference type="InterPro" id="IPR003660">
    <property type="entry name" value="HAMP_dom"/>
</dbReference>
<dbReference type="Gene3D" id="1.10.287.130">
    <property type="match status" value="1"/>
</dbReference>
<keyword evidence="8 12" id="KW-1133">Transmembrane helix</keyword>
<evidence type="ECO:0000256" key="1">
    <source>
        <dbReference type="ARBA" id="ARBA00000085"/>
    </source>
</evidence>
<evidence type="ECO:0000256" key="11">
    <source>
        <dbReference type="SAM" id="MobiDB-lite"/>
    </source>
</evidence>
<keyword evidence="6 12" id="KW-0812">Transmembrane</keyword>
<dbReference type="InterPro" id="IPR004358">
    <property type="entry name" value="Sig_transdc_His_kin-like_C"/>
</dbReference>
<dbReference type="SMART" id="SM00388">
    <property type="entry name" value="HisKA"/>
    <property type="match status" value="1"/>
</dbReference>
<dbReference type="InterPro" id="IPR036890">
    <property type="entry name" value="HATPase_C_sf"/>
</dbReference>
<dbReference type="InterPro" id="IPR003661">
    <property type="entry name" value="HisK_dim/P_dom"/>
</dbReference>
<keyword evidence="5" id="KW-0808">Transferase</keyword>
<dbReference type="InterPro" id="IPR005467">
    <property type="entry name" value="His_kinase_dom"/>
</dbReference>
<dbReference type="PROSITE" id="PS50885">
    <property type="entry name" value="HAMP"/>
    <property type="match status" value="1"/>
</dbReference>
<organism evidence="15 16">
    <name type="scientific">Sporichthya brevicatena</name>
    <dbReference type="NCBI Taxonomy" id="171442"/>
    <lineage>
        <taxon>Bacteria</taxon>
        <taxon>Bacillati</taxon>
        <taxon>Actinomycetota</taxon>
        <taxon>Actinomycetes</taxon>
        <taxon>Sporichthyales</taxon>
        <taxon>Sporichthyaceae</taxon>
        <taxon>Sporichthya</taxon>
    </lineage>
</organism>
<evidence type="ECO:0000256" key="2">
    <source>
        <dbReference type="ARBA" id="ARBA00004236"/>
    </source>
</evidence>
<keyword evidence="9" id="KW-0902">Two-component regulatory system</keyword>
<dbReference type="PANTHER" id="PTHR45436:SF5">
    <property type="entry name" value="SENSOR HISTIDINE KINASE TRCS"/>
    <property type="match status" value="1"/>
</dbReference>
<dbReference type="Pfam" id="PF00512">
    <property type="entry name" value="HisKA"/>
    <property type="match status" value="1"/>
</dbReference>
<dbReference type="SUPFAM" id="SSF55874">
    <property type="entry name" value="ATPase domain of HSP90 chaperone/DNA topoisomerase II/histidine kinase"/>
    <property type="match status" value="1"/>
</dbReference>
<dbReference type="CDD" id="cd00082">
    <property type="entry name" value="HisKA"/>
    <property type="match status" value="1"/>
</dbReference>
<feature type="region of interest" description="Disordered" evidence="11">
    <location>
        <begin position="1"/>
        <end position="23"/>
    </location>
</feature>
<dbReference type="Gene3D" id="3.30.565.10">
    <property type="entry name" value="Histidine kinase-like ATPase, C-terminal domain"/>
    <property type="match status" value="1"/>
</dbReference>
<sequence>MTDPTNPARPTGGDTPPEAGVAVGAGRSPSVRVRIVAWAVALSTLALAGAGAAFYLIERARVDQRIAETIVQEISEFDAFAATAVDPRTGAPYTDPARLMQGALGHNVPDEHQALIAFVGGRPAYVQGAGVDQLTRSPEFVALVGSLTRGGTGTTEVDGQRIRYAVRAVLPAGTDETRRGAFVVATFADRERAELREVLRSYVLVALVALFVVAVGAWSVSGRLLRPLRDLRRTADQISSSDLTRRIEVTGTDDISDLARTFNAMLDRLQTAFAAQRRFLDDAGHELRTPITIVRGHLELLDAGDPADVASTRDLVLDELDRMSRLVDDLVVLARAERPDFLRPVPVDVGSLTDDLLDKARGLGDRAWRIDARAEAQIDADPQRLSQAVLQLAANAVRHTEPGQVVALGSAADASGVRLWVRDEGPGVPEADAARIFERFERGANPSREGAGLGLSIVRAIAGAHSGSVRLDSRPGAGATFTIEIPAAVAVEADPVEVEVP</sequence>
<dbReference type="Pfam" id="PF00672">
    <property type="entry name" value="HAMP"/>
    <property type="match status" value="1"/>
</dbReference>
<dbReference type="SMART" id="SM00304">
    <property type="entry name" value="HAMP"/>
    <property type="match status" value="1"/>
</dbReference>
<dbReference type="InterPro" id="IPR050428">
    <property type="entry name" value="TCS_sensor_his_kinase"/>
</dbReference>
<dbReference type="SUPFAM" id="SSF158472">
    <property type="entry name" value="HAMP domain-like"/>
    <property type="match status" value="1"/>
</dbReference>
<protein>
    <recommendedName>
        <fullName evidence="3">histidine kinase</fullName>
        <ecNumber evidence="3">2.7.13.3</ecNumber>
    </recommendedName>
</protein>
<keyword evidence="10 12" id="KW-0472">Membrane</keyword>
<dbReference type="CDD" id="cd00075">
    <property type="entry name" value="HATPase"/>
    <property type="match status" value="1"/>
</dbReference>
<evidence type="ECO:0000256" key="7">
    <source>
        <dbReference type="ARBA" id="ARBA00022777"/>
    </source>
</evidence>
<dbReference type="PROSITE" id="PS50109">
    <property type="entry name" value="HIS_KIN"/>
    <property type="match status" value="1"/>
</dbReference>
<dbReference type="SMART" id="SM00387">
    <property type="entry name" value="HATPase_c"/>
    <property type="match status" value="1"/>
</dbReference>
<dbReference type="GO" id="GO:0016301">
    <property type="term" value="F:kinase activity"/>
    <property type="evidence" value="ECO:0007669"/>
    <property type="project" value="UniProtKB-KW"/>
</dbReference>
<evidence type="ECO:0000256" key="9">
    <source>
        <dbReference type="ARBA" id="ARBA00023012"/>
    </source>
</evidence>
<feature type="domain" description="HAMP" evidence="14">
    <location>
        <begin position="222"/>
        <end position="274"/>
    </location>
</feature>
<reference evidence="15 16" key="1">
    <citation type="journal article" date="2019" name="Int. J. Syst. Evol. Microbiol.">
        <title>The Global Catalogue of Microorganisms (GCM) 10K type strain sequencing project: providing services to taxonomists for standard genome sequencing and annotation.</title>
        <authorList>
            <consortium name="The Broad Institute Genomics Platform"/>
            <consortium name="The Broad Institute Genome Sequencing Center for Infectious Disease"/>
            <person name="Wu L."/>
            <person name="Ma J."/>
        </authorList>
    </citation>
    <scope>NUCLEOTIDE SEQUENCE [LARGE SCALE GENOMIC DNA]</scope>
    <source>
        <strain evidence="15 16">JCM 10671</strain>
    </source>
</reference>
<name>A0ABN1GJS7_9ACTN</name>
<dbReference type="Gene3D" id="6.10.340.10">
    <property type="match status" value="1"/>
</dbReference>
<accession>A0ABN1GJS7</accession>
<evidence type="ECO:0000256" key="3">
    <source>
        <dbReference type="ARBA" id="ARBA00012438"/>
    </source>
</evidence>
<comment type="caution">
    <text evidence="15">The sequence shown here is derived from an EMBL/GenBank/DDBJ whole genome shotgun (WGS) entry which is preliminary data.</text>
</comment>